<dbReference type="InterPro" id="IPR003661">
    <property type="entry name" value="HisK_dim/P_dom"/>
</dbReference>
<organism evidence="9 10">
    <name type="scientific">Halobacteriovorax marinus (strain ATCC BAA-682 / DSM 15412 / SJ)</name>
    <name type="common">Bacteriovorax marinus</name>
    <dbReference type="NCBI Taxonomy" id="862908"/>
    <lineage>
        <taxon>Bacteria</taxon>
        <taxon>Pseudomonadati</taxon>
        <taxon>Bdellovibrionota</taxon>
        <taxon>Bacteriovoracia</taxon>
        <taxon>Bacteriovoracales</taxon>
        <taxon>Halobacteriovoraceae</taxon>
        <taxon>Halobacteriovorax</taxon>
    </lineage>
</organism>
<feature type="domain" description="Response regulatory" evidence="8">
    <location>
        <begin position="2"/>
        <end position="119"/>
    </location>
</feature>
<keyword evidence="3 6" id="KW-0597">Phosphoprotein</keyword>
<feature type="domain" description="Histidine kinase" evidence="7">
    <location>
        <begin position="273"/>
        <end position="488"/>
    </location>
</feature>
<dbReference type="Gene3D" id="3.40.50.2300">
    <property type="match status" value="2"/>
</dbReference>
<evidence type="ECO:0000259" key="8">
    <source>
        <dbReference type="PROSITE" id="PS50110"/>
    </source>
</evidence>
<reference evidence="10" key="1">
    <citation type="journal article" date="2013" name="ISME J.">
        <title>A small predatory core genome in the divergent marine Bacteriovorax marinus SJ and the terrestrial Bdellovibrio bacteriovorus.</title>
        <authorList>
            <person name="Crossman L.C."/>
            <person name="Chen H."/>
            <person name="Cerdeno-Tarraga A.M."/>
            <person name="Brooks K."/>
            <person name="Quail M.A."/>
            <person name="Pineiro S.A."/>
            <person name="Hobley L."/>
            <person name="Sockett R.E."/>
            <person name="Bentley S.D."/>
            <person name="Parkhill J."/>
            <person name="Williams H.N."/>
            <person name="Stine O.C."/>
        </authorList>
    </citation>
    <scope>NUCLEOTIDE SEQUENCE [LARGE SCALE GENOMIC DNA]</scope>
    <source>
        <strain evidence="10">ATCC BAA-682 / DSM 15412 / SJ</strain>
    </source>
</reference>
<comment type="catalytic activity">
    <reaction evidence="1">
        <text>ATP + protein L-histidine = ADP + protein N-phospho-L-histidine.</text>
        <dbReference type="EC" id="2.7.13.3"/>
    </reaction>
</comment>
<dbReference type="RefSeq" id="WP_014243965.1">
    <property type="nucleotide sequence ID" value="NC_016620.1"/>
</dbReference>
<dbReference type="Pfam" id="PF00072">
    <property type="entry name" value="Response_reg"/>
    <property type="match status" value="1"/>
</dbReference>
<evidence type="ECO:0000313" key="10">
    <source>
        <dbReference type="Proteomes" id="UP000008963"/>
    </source>
</evidence>
<sequence>MNIVIIKHRDFSTERIQETFSSKGYTVYSFANRDEVTDFVEHKCSNLFLLPADEHGYEIAKMIRSSRVIDYNLSATPILFLGDTDDITKRVESISCGGNDFVERTNLAKIIKISRNLLEPDLVWKGAKIVVVEDDRTSARIVSSYVENMGSVVNWFESGDECLKYLSTDTADLLLVDYLMPKMNGAELTKKIRNELGLKELPIIFTSSTLEKEEILEFYRSGGNDYISKPYLKEELYTKMKLQLESSQNTRSLNVYIEELKNLSNVKDQFLAVCSHDLKTPLNSIIGYSDVLKEDAQVDDESREYIEIINHASRDLLTLVNDILSCTEVHLNGEIELEEIELVKVVEYILKQVKGTSRKEFEYKLTIDTKKPIIRGNLAMLRRVFSNIYSNAHKFTPTGGKIETRIWEEGDFIKCSISDSGIGIPEEHLEKLFYRMSGVGREGLEGQKSTGLGLSIVKDIMEKHGGRVDVESEEDFGTTFILSFLNGR</sequence>
<dbReference type="EC" id="2.7.13.3" evidence="2"/>
<evidence type="ECO:0000256" key="4">
    <source>
        <dbReference type="ARBA" id="ARBA00022679"/>
    </source>
</evidence>
<feature type="domain" description="Response regulatory" evidence="8">
    <location>
        <begin position="128"/>
        <end position="244"/>
    </location>
</feature>
<dbReference type="OrthoDB" id="9812260at2"/>
<dbReference type="CDD" id="cd17546">
    <property type="entry name" value="REC_hyHK_CKI1_RcsC-like"/>
    <property type="match status" value="1"/>
</dbReference>
<dbReference type="CDD" id="cd00082">
    <property type="entry name" value="HisKA"/>
    <property type="match status" value="1"/>
</dbReference>
<keyword evidence="10" id="KW-1185">Reference proteome</keyword>
<evidence type="ECO:0000256" key="6">
    <source>
        <dbReference type="PROSITE-ProRule" id="PRU00169"/>
    </source>
</evidence>
<comment type="caution">
    <text evidence="6">Lacks conserved residue(s) required for the propagation of feature annotation.</text>
</comment>
<gene>
    <name evidence="9" type="ordered locus">BMS_1309</name>
</gene>
<dbReference type="GO" id="GO:0009927">
    <property type="term" value="F:histidine phosphotransfer kinase activity"/>
    <property type="evidence" value="ECO:0007669"/>
    <property type="project" value="TreeGrafter"/>
</dbReference>
<dbReference type="GO" id="GO:0000155">
    <property type="term" value="F:phosphorelay sensor kinase activity"/>
    <property type="evidence" value="ECO:0007669"/>
    <property type="project" value="InterPro"/>
</dbReference>
<dbReference type="InterPro" id="IPR001789">
    <property type="entry name" value="Sig_transdc_resp-reg_receiver"/>
</dbReference>
<dbReference type="eggNOG" id="COG2205">
    <property type="taxonomic scope" value="Bacteria"/>
</dbReference>
<dbReference type="Pfam" id="PF02518">
    <property type="entry name" value="HATPase_c"/>
    <property type="match status" value="1"/>
</dbReference>
<dbReference type="PANTHER" id="PTHR43047">
    <property type="entry name" value="TWO-COMPONENT HISTIDINE PROTEIN KINASE"/>
    <property type="match status" value="1"/>
</dbReference>
<name>E1WZJ5_HALMS</name>
<dbReference type="SMART" id="SM00448">
    <property type="entry name" value="REC"/>
    <property type="match status" value="1"/>
</dbReference>
<dbReference type="Gene3D" id="3.30.565.10">
    <property type="entry name" value="Histidine kinase-like ATPase, C-terminal domain"/>
    <property type="match status" value="1"/>
</dbReference>
<dbReference type="SMART" id="SM00388">
    <property type="entry name" value="HisKA"/>
    <property type="match status" value="1"/>
</dbReference>
<dbReference type="SMART" id="SM00387">
    <property type="entry name" value="HATPase_c"/>
    <property type="match status" value="1"/>
</dbReference>
<dbReference type="AlphaFoldDB" id="E1WZJ5"/>
<evidence type="ECO:0000256" key="5">
    <source>
        <dbReference type="ARBA" id="ARBA00022777"/>
    </source>
</evidence>
<dbReference type="PATRIC" id="fig|862908.3.peg.1246"/>
<proteinExistence type="predicted"/>
<evidence type="ECO:0000259" key="7">
    <source>
        <dbReference type="PROSITE" id="PS50109"/>
    </source>
</evidence>
<dbReference type="InterPro" id="IPR004358">
    <property type="entry name" value="Sig_transdc_His_kin-like_C"/>
</dbReference>
<dbReference type="FunFam" id="3.30.565.10:FF:000006">
    <property type="entry name" value="Sensor histidine kinase WalK"/>
    <property type="match status" value="1"/>
</dbReference>
<evidence type="ECO:0000313" key="9">
    <source>
        <dbReference type="EMBL" id="CBW26181.1"/>
    </source>
</evidence>
<dbReference type="InterPro" id="IPR003594">
    <property type="entry name" value="HATPase_dom"/>
</dbReference>
<dbReference type="InterPro" id="IPR036890">
    <property type="entry name" value="HATPase_C_sf"/>
</dbReference>
<evidence type="ECO:0000256" key="3">
    <source>
        <dbReference type="ARBA" id="ARBA00022553"/>
    </source>
</evidence>
<dbReference type="SUPFAM" id="SSF55874">
    <property type="entry name" value="ATPase domain of HSP90 chaperone/DNA topoisomerase II/histidine kinase"/>
    <property type="match status" value="1"/>
</dbReference>
<dbReference type="STRING" id="862908.BMS_1309"/>
<dbReference type="SUPFAM" id="SSF47384">
    <property type="entry name" value="Homodimeric domain of signal transducing histidine kinase"/>
    <property type="match status" value="1"/>
</dbReference>
<evidence type="ECO:0000256" key="2">
    <source>
        <dbReference type="ARBA" id="ARBA00012438"/>
    </source>
</evidence>
<protein>
    <recommendedName>
        <fullName evidence="2">histidine kinase</fullName>
        <ecNumber evidence="2">2.7.13.3</ecNumber>
    </recommendedName>
</protein>
<feature type="modified residue" description="4-aspartylphosphate" evidence="6">
    <location>
        <position position="177"/>
    </location>
</feature>
<dbReference type="PRINTS" id="PR00344">
    <property type="entry name" value="BCTRLSENSOR"/>
</dbReference>
<dbReference type="PROSITE" id="PS50109">
    <property type="entry name" value="HIS_KIN"/>
    <property type="match status" value="1"/>
</dbReference>
<dbReference type="eggNOG" id="COG3706">
    <property type="taxonomic scope" value="Bacteria"/>
</dbReference>
<dbReference type="InterPro" id="IPR005467">
    <property type="entry name" value="His_kinase_dom"/>
</dbReference>
<dbReference type="PANTHER" id="PTHR43047:SF72">
    <property type="entry name" value="OSMOSENSING HISTIDINE PROTEIN KINASE SLN1"/>
    <property type="match status" value="1"/>
</dbReference>
<dbReference type="CDD" id="cd00075">
    <property type="entry name" value="HATPase"/>
    <property type="match status" value="1"/>
</dbReference>
<dbReference type="EMBL" id="FQ312005">
    <property type="protein sequence ID" value="CBW26181.1"/>
    <property type="molecule type" value="Genomic_DNA"/>
</dbReference>
<keyword evidence="5 9" id="KW-0418">Kinase</keyword>
<dbReference type="PROSITE" id="PS50110">
    <property type="entry name" value="RESPONSE_REGULATORY"/>
    <property type="match status" value="2"/>
</dbReference>
<dbReference type="KEGG" id="bmx:BMS_1309"/>
<accession>E1WZJ5</accession>
<dbReference type="InterPro" id="IPR036097">
    <property type="entry name" value="HisK_dim/P_sf"/>
</dbReference>
<keyword evidence="4" id="KW-0808">Transferase</keyword>
<dbReference type="HOGENOM" id="CLU_000445_114_72_7"/>
<dbReference type="InterPro" id="IPR011006">
    <property type="entry name" value="CheY-like_superfamily"/>
</dbReference>
<dbReference type="Pfam" id="PF00512">
    <property type="entry name" value="HisKA"/>
    <property type="match status" value="1"/>
</dbReference>
<dbReference type="eggNOG" id="COG0745">
    <property type="taxonomic scope" value="Bacteria"/>
</dbReference>
<evidence type="ECO:0000256" key="1">
    <source>
        <dbReference type="ARBA" id="ARBA00000085"/>
    </source>
</evidence>
<dbReference type="Gene3D" id="1.10.287.130">
    <property type="match status" value="1"/>
</dbReference>
<dbReference type="SUPFAM" id="SSF52172">
    <property type="entry name" value="CheY-like"/>
    <property type="match status" value="2"/>
</dbReference>
<dbReference type="Proteomes" id="UP000008963">
    <property type="component" value="Chromosome"/>
</dbReference>
<dbReference type="GO" id="GO:0005886">
    <property type="term" value="C:plasma membrane"/>
    <property type="evidence" value="ECO:0007669"/>
    <property type="project" value="TreeGrafter"/>
</dbReference>